<dbReference type="NCBIfam" id="TIGR00254">
    <property type="entry name" value="GGDEF"/>
    <property type="match status" value="1"/>
</dbReference>
<evidence type="ECO:0000313" key="3">
    <source>
        <dbReference type="EMBL" id="KKN45030.1"/>
    </source>
</evidence>
<dbReference type="Pfam" id="PF00072">
    <property type="entry name" value="Response_reg"/>
    <property type="match status" value="1"/>
</dbReference>
<dbReference type="AlphaFoldDB" id="A0A0F9QLH1"/>
<dbReference type="PANTHER" id="PTHR45138">
    <property type="entry name" value="REGULATORY COMPONENTS OF SENSORY TRANSDUCTION SYSTEM"/>
    <property type="match status" value="1"/>
</dbReference>
<name>A0A0F9QLH1_9ZZZZ</name>
<dbReference type="InterPro" id="IPR011006">
    <property type="entry name" value="CheY-like_superfamily"/>
</dbReference>
<dbReference type="PROSITE" id="PS50887">
    <property type="entry name" value="GGDEF"/>
    <property type="match status" value="1"/>
</dbReference>
<evidence type="ECO:0000259" key="2">
    <source>
        <dbReference type="PROSITE" id="PS50887"/>
    </source>
</evidence>
<dbReference type="Gene3D" id="3.40.50.2300">
    <property type="match status" value="1"/>
</dbReference>
<comment type="caution">
    <text evidence="3">The sequence shown here is derived from an EMBL/GenBank/DDBJ whole genome shotgun (WGS) entry which is preliminary data.</text>
</comment>
<dbReference type="SMART" id="SM00448">
    <property type="entry name" value="REC"/>
    <property type="match status" value="1"/>
</dbReference>
<dbReference type="GO" id="GO:1902201">
    <property type="term" value="P:negative regulation of bacterial-type flagellum-dependent cell motility"/>
    <property type="evidence" value="ECO:0007669"/>
    <property type="project" value="TreeGrafter"/>
</dbReference>
<feature type="domain" description="GGDEF" evidence="2">
    <location>
        <begin position="323"/>
        <end position="465"/>
    </location>
</feature>
<dbReference type="PROSITE" id="PS50110">
    <property type="entry name" value="RESPONSE_REGULATORY"/>
    <property type="match status" value="1"/>
</dbReference>
<dbReference type="InterPro" id="IPR029787">
    <property type="entry name" value="Nucleotide_cyclase"/>
</dbReference>
<dbReference type="GO" id="GO:0043709">
    <property type="term" value="P:cell adhesion involved in single-species biofilm formation"/>
    <property type="evidence" value="ECO:0007669"/>
    <property type="project" value="TreeGrafter"/>
</dbReference>
<organism evidence="3">
    <name type="scientific">marine sediment metagenome</name>
    <dbReference type="NCBI Taxonomy" id="412755"/>
    <lineage>
        <taxon>unclassified sequences</taxon>
        <taxon>metagenomes</taxon>
        <taxon>ecological metagenomes</taxon>
    </lineage>
</organism>
<dbReference type="GO" id="GO:0005886">
    <property type="term" value="C:plasma membrane"/>
    <property type="evidence" value="ECO:0007669"/>
    <property type="project" value="TreeGrafter"/>
</dbReference>
<dbReference type="InterPro" id="IPR050469">
    <property type="entry name" value="Diguanylate_Cyclase"/>
</dbReference>
<dbReference type="SMART" id="SM00267">
    <property type="entry name" value="GGDEF"/>
    <property type="match status" value="1"/>
</dbReference>
<protein>
    <recommendedName>
        <fullName evidence="4">GGDEF domain-containing protein</fullName>
    </recommendedName>
</protein>
<feature type="domain" description="Response regulatory" evidence="1">
    <location>
        <begin position="4"/>
        <end position="120"/>
    </location>
</feature>
<evidence type="ECO:0000259" key="1">
    <source>
        <dbReference type="PROSITE" id="PS50110"/>
    </source>
</evidence>
<dbReference type="InterPro" id="IPR000160">
    <property type="entry name" value="GGDEF_dom"/>
</dbReference>
<proteinExistence type="predicted"/>
<dbReference type="InterPro" id="IPR043128">
    <property type="entry name" value="Rev_trsase/Diguanyl_cyclase"/>
</dbReference>
<dbReference type="Gene3D" id="3.30.70.270">
    <property type="match status" value="1"/>
</dbReference>
<gene>
    <name evidence="3" type="ORF">LCGC14_0687080</name>
</gene>
<dbReference type="GO" id="GO:0052621">
    <property type="term" value="F:diguanylate cyclase activity"/>
    <property type="evidence" value="ECO:0007669"/>
    <property type="project" value="TreeGrafter"/>
</dbReference>
<sequence>MQGKILIIDAVATNRIILKIKLLSSFYDVTQATTVAEALSIAQRTPPDLVITTFNLPDANATAVCSGLAALPQTARIPVLAIGDNPDPAIRKLLLSQGVHDVLTRPVQDALLLGRVRSLIRAYNSSEEWNTRGGASRTFGLAEAQSGFVHPGHIQLVGDEKSLNHIWASQLRVLSRDRLTLSTFGDALECLRNSAVPDIFVIGLSGDDKNVAAQLSLISSIRSNAGTRHCGILVIQSIPNELIGANVLDLGADDLMPHGFEVEELSLRLTSLLQRKRQADLNRRCVDTELREAILDPLTGLYNRRHALAELTRIAENSQNNSKGFAVMIADMDHFKRVNDAFGHASGDAALVETSRRLKSQLRPVDILARIGGEEFLLILPCITDADATRLAEKICRIFSDAPFALPNSPTSVNLTISIGICIATADTLMARPVNKIAAELINHADRALYSAKSLGRNQVRLIRQAA</sequence>
<dbReference type="Pfam" id="PF00990">
    <property type="entry name" value="GGDEF"/>
    <property type="match status" value="1"/>
</dbReference>
<accession>A0A0F9QLH1</accession>
<reference evidence="3" key="1">
    <citation type="journal article" date="2015" name="Nature">
        <title>Complex archaea that bridge the gap between prokaryotes and eukaryotes.</title>
        <authorList>
            <person name="Spang A."/>
            <person name="Saw J.H."/>
            <person name="Jorgensen S.L."/>
            <person name="Zaremba-Niedzwiedzka K."/>
            <person name="Martijn J."/>
            <person name="Lind A.E."/>
            <person name="van Eijk R."/>
            <person name="Schleper C."/>
            <person name="Guy L."/>
            <person name="Ettema T.J."/>
        </authorList>
    </citation>
    <scope>NUCLEOTIDE SEQUENCE</scope>
</reference>
<dbReference type="FunFam" id="3.30.70.270:FF:000001">
    <property type="entry name" value="Diguanylate cyclase domain protein"/>
    <property type="match status" value="1"/>
</dbReference>
<dbReference type="SUPFAM" id="SSF52172">
    <property type="entry name" value="CheY-like"/>
    <property type="match status" value="2"/>
</dbReference>
<dbReference type="GO" id="GO:0000160">
    <property type="term" value="P:phosphorelay signal transduction system"/>
    <property type="evidence" value="ECO:0007669"/>
    <property type="project" value="InterPro"/>
</dbReference>
<dbReference type="CDD" id="cd01949">
    <property type="entry name" value="GGDEF"/>
    <property type="match status" value="1"/>
</dbReference>
<dbReference type="EMBL" id="LAZR01001415">
    <property type="protein sequence ID" value="KKN45030.1"/>
    <property type="molecule type" value="Genomic_DNA"/>
</dbReference>
<dbReference type="SUPFAM" id="SSF55073">
    <property type="entry name" value="Nucleotide cyclase"/>
    <property type="match status" value="1"/>
</dbReference>
<dbReference type="InterPro" id="IPR001789">
    <property type="entry name" value="Sig_transdc_resp-reg_receiver"/>
</dbReference>
<dbReference type="PANTHER" id="PTHR45138:SF9">
    <property type="entry name" value="DIGUANYLATE CYCLASE DGCM-RELATED"/>
    <property type="match status" value="1"/>
</dbReference>
<evidence type="ECO:0008006" key="4">
    <source>
        <dbReference type="Google" id="ProtNLM"/>
    </source>
</evidence>